<keyword evidence="3" id="KW-1185">Reference proteome</keyword>
<organism evidence="2 3">
    <name type="scientific">Streptomyces zinciresistens K42</name>
    <dbReference type="NCBI Taxonomy" id="700597"/>
    <lineage>
        <taxon>Bacteria</taxon>
        <taxon>Bacillati</taxon>
        <taxon>Actinomycetota</taxon>
        <taxon>Actinomycetes</taxon>
        <taxon>Kitasatosporales</taxon>
        <taxon>Streptomycetaceae</taxon>
        <taxon>Streptomyces</taxon>
    </lineage>
</organism>
<keyword evidence="1" id="KW-0472">Membrane</keyword>
<comment type="caution">
    <text evidence="2">The sequence shown here is derived from an EMBL/GenBank/DDBJ whole genome shotgun (WGS) entry which is preliminary data.</text>
</comment>
<dbReference type="EMBL" id="AGBF01000007">
    <property type="protein sequence ID" value="EGX61052.1"/>
    <property type="molecule type" value="Genomic_DNA"/>
</dbReference>
<dbReference type="Proteomes" id="UP000004217">
    <property type="component" value="Unassembled WGS sequence"/>
</dbReference>
<sequence length="88" mass="9235">MATVLLLVQIRVVGHVADAAARAALSSGDVVGMRVELLADAAAALFVLVVAVTLSVYKPKGVTRYGWCRQHGSRAPQRPAVREDPAAV</sequence>
<proteinExistence type="predicted"/>
<dbReference type="RefSeq" id="WP_007491787.1">
    <property type="nucleotide sequence ID" value="NZ_AGBF01000007.1"/>
</dbReference>
<dbReference type="AlphaFoldDB" id="G2G5W3"/>
<gene>
    <name evidence="2" type="ORF">SZN_04336</name>
</gene>
<name>G2G5W3_9ACTN</name>
<feature type="transmembrane region" description="Helical" evidence="1">
    <location>
        <begin position="38"/>
        <end position="57"/>
    </location>
</feature>
<reference evidence="2 3" key="1">
    <citation type="submission" date="2011-08" db="EMBL/GenBank/DDBJ databases">
        <authorList>
            <person name="Lin Y."/>
            <person name="Hao X."/>
            <person name="Johnstone L."/>
            <person name="Miller S.J."/>
            <person name="Wei G."/>
            <person name="Rensing C."/>
        </authorList>
    </citation>
    <scope>NUCLEOTIDE SEQUENCE [LARGE SCALE GENOMIC DNA]</scope>
    <source>
        <strain evidence="2 3">K42</strain>
    </source>
</reference>
<evidence type="ECO:0000313" key="3">
    <source>
        <dbReference type="Proteomes" id="UP000004217"/>
    </source>
</evidence>
<evidence type="ECO:0000256" key="1">
    <source>
        <dbReference type="SAM" id="Phobius"/>
    </source>
</evidence>
<dbReference type="PATRIC" id="fig|700597.3.peg.842"/>
<keyword evidence="1" id="KW-1133">Transmembrane helix</keyword>
<evidence type="ECO:0000313" key="2">
    <source>
        <dbReference type="EMBL" id="EGX61052.1"/>
    </source>
</evidence>
<protein>
    <submittedName>
        <fullName evidence="2">Uncharacterized protein</fullName>
    </submittedName>
</protein>
<accession>G2G5W3</accession>
<keyword evidence="1" id="KW-0812">Transmembrane</keyword>